<dbReference type="InterPro" id="IPR036097">
    <property type="entry name" value="HisK_dim/P_sf"/>
</dbReference>
<dbReference type="Pfam" id="PF00512">
    <property type="entry name" value="HisKA"/>
    <property type="match status" value="1"/>
</dbReference>
<dbReference type="SUPFAM" id="SSF47384">
    <property type="entry name" value="Homodimeric domain of signal transducing histidine kinase"/>
    <property type="match status" value="1"/>
</dbReference>
<dbReference type="CDD" id="cd06225">
    <property type="entry name" value="HAMP"/>
    <property type="match status" value="1"/>
</dbReference>
<keyword evidence="5" id="KW-0808">Transferase</keyword>
<evidence type="ECO:0000256" key="2">
    <source>
        <dbReference type="ARBA" id="ARBA00004370"/>
    </source>
</evidence>
<dbReference type="PROSITE" id="PS50109">
    <property type="entry name" value="HIS_KIN"/>
    <property type="match status" value="1"/>
</dbReference>
<evidence type="ECO:0000259" key="12">
    <source>
        <dbReference type="PROSITE" id="PS50109"/>
    </source>
</evidence>
<comment type="subcellular location">
    <subcellularLocation>
        <location evidence="2">Membrane</location>
    </subcellularLocation>
</comment>
<dbReference type="InterPro" id="IPR004358">
    <property type="entry name" value="Sig_transdc_His_kin-like_C"/>
</dbReference>
<dbReference type="AlphaFoldDB" id="A0AB38YF00"/>
<evidence type="ECO:0000256" key="10">
    <source>
        <dbReference type="ARBA" id="ARBA00023136"/>
    </source>
</evidence>
<evidence type="ECO:0000256" key="4">
    <source>
        <dbReference type="ARBA" id="ARBA00022553"/>
    </source>
</evidence>
<dbReference type="PRINTS" id="PR00344">
    <property type="entry name" value="BCTRLSENSOR"/>
</dbReference>
<keyword evidence="10 11" id="KW-0472">Membrane</keyword>
<evidence type="ECO:0000256" key="3">
    <source>
        <dbReference type="ARBA" id="ARBA00012438"/>
    </source>
</evidence>
<reference evidence="14" key="1">
    <citation type="submission" date="2022-07" db="EMBL/GenBank/DDBJ databases">
        <title>Complete genome sequence of Salinispirillum sp. LH10-3-1 capable of multiple carbohydrate inversion isolated from a soda lake.</title>
        <authorList>
            <person name="Liu J."/>
            <person name="Zhai Y."/>
            <person name="Zhang H."/>
            <person name="Yang H."/>
            <person name="Qu J."/>
            <person name="Li J."/>
        </authorList>
    </citation>
    <scope>NUCLEOTIDE SEQUENCE</scope>
    <source>
        <strain evidence="14">LH 10-3-1</strain>
    </source>
</reference>
<dbReference type="SUPFAM" id="SSF55874">
    <property type="entry name" value="ATPase domain of HSP90 chaperone/DNA topoisomerase II/histidine kinase"/>
    <property type="match status" value="1"/>
</dbReference>
<dbReference type="InterPro" id="IPR003661">
    <property type="entry name" value="HisK_dim/P_dom"/>
</dbReference>
<dbReference type="SMART" id="SM00387">
    <property type="entry name" value="HATPase_c"/>
    <property type="match status" value="1"/>
</dbReference>
<accession>A0AB38YF00</accession>
<keyword evidence="7 14" id="KW-0418">Kinase</keyword>
<comment type="catalytic activity">
    <reaction evidence="1">
        <text>ATP + protein L-histidine = ADP + protein N-phospho-L-histidine.</text>
        <dbReference type="EC" id="2.7.13.3"/>
    </reaction>
</comment>
<dbReference type="Gene3D" id="6.10.340.10">
    <property type="match status" value="1"/>
</dbReference>
<dbReference type="GO" id="GO:0005886">
    <property type="term" value="C:plasma membrane"/>
    <property type="evidence" value="ECO:0007669"/>
    <property type="project" value="TreeGrafter"/>
</dbReference>
<dbReference type="InterPro" id="IPR036890">
    <property type="entry name" value="HATPase_C_sf"/>
</dbReference>
<evidence type="ECO:0000256" key="5">
    <source>
        <dbReference type="ARBA" id="ARBA00022679"/>
    </source>
</evidence>
<dbReference type="SMART" id="SM00304">
    <property type="entry name" value="HAMP"/>
    <property type="match status" value="1"/>
</dbReference>
<dbReference type="CDD" id="cd00082">
    <property type="entry name" value="HisKA"/>
    <property type="match status" value="1"/>
</dbReference>
<dbReference type="RefSeq" id="WP_304995231.1">
    <property type="nucleotide sequence ID" value="NZ_CP101717.1"/>
</dbReference>
<keyword evidence="6 11" id="KW-0812">Transmembrane</keyword>
<keyword evidence="4" id="KW-0597">Phosphoprotein</keyword>
<keyword evidence="9" id="KW-0902">Two-component regulatory system</keyword>
<evidence type="ECO:0000256" key="9">
    <source>
        <dbReference type="ARBA" id="ARBA00023012"/>
    </source>
</evidence>
<dbReference type="GO" id="GO:0000155">
    <property type="term" value="F:phosphorelay sensor kinase activity"/>
    <property type="evidence" value="ECO:0007669"/>
    <property type="project" value="InterPro"/>
</dbReference>
<dbReference type="Pfam" id="PF00672">
    <property type="entry name" value="HAMP"/>
    <property type="match status" value="1"/>
</dbReference>
<dbReference type="SUPFAM" id="SSF158472">
    <property type="entry name" value="HAMP domain-like"/>
    <property type="match status" value="1"/>
</dbReference>
<evidence type="ECO:0000256" key="1">
    <source>
        <dbReference type="ARBA" id="ARBA00000085"/>
    </source>
</evidence>
<dbReference type="Gene3D" id="1.10.287.130">
    <property type="match status" value="1"/>
</dbReference>
<dbReference type="PANTHER" id="PTHR45436">
    <property type="entry name" value="SENSOR HISTIDINE KINASE YKOH"/>
    <property type="match status" value="1"/>
</dbReference>
<name>A0AB38YF00_9GAMM</name>
<dbReference type="InterPro" id="IPR005467">
    <property type="entry name" value="His_kinase_dom"/>
</dbReference>
<evidence type="ECO:0000256" key="8">
    <source>
        <dbReference type="ARBA" id="ARBA00022989"/>
    </source>
</evidence>
<protein>
    <recommendedName>
        <fullName evidence="3">histidine kinase</fullName>
        <ecNumber evidence="3">2.7.13.3</ecNumber>
    </recommendedName>
</protein>
<organism evidence="14">
    <name type="scientific">Salinispirillum sp. LH 10-3-1</name>
    <dbReference type="NCBI Taxonomy" id="2952525"/>
    <lineage>
        <taxon>Bacteria</taxon>
        <taxon>Pseudomonadati</taxon>
        <taxon>Pseudomonadota</taxon>
        <taxon>Gammaproteobacteria</taxon>
        <taxon>Oceanospirillales</taxon>
        <taxon>Saccharospirillaceae</taxon>
        <taxon>Salinispirillum</taxon>
    </lineage>
</organism>
<sequence>MSSRPSEKLWRSSSFRITVLYLGLSWLTLAIVMLFMYQHVRSQLWQGIHAQLDQDVVRIERFHQRQPLDPDRPLPVYNSEQGSERLWILEVKRRNGDHKIYTGAKPRTFSIARPPGFGRDSEAMLMEEGGHLFITRRISLPPNLTARIGRNVDYLYALDAALRGAIISGLLLTLLLSLAGAILLGRRTVRRLNDINRLCADIVAGHMDKRVPVETGRDDYDRLALSINLMLDRIQQLMHSIQQVSDNIAHDLKTPLARLRARLELIRQDQDGEVMDEVMAEADRMMVMFNALLRIGRLEAGSAQLKRDHIDMLALVNDLAELYEPLFEDKGIRFQVVGQGLPTQGDPDLWFQALGNLLDNALKYTPEGGEVSIRLQSSSGQTIEVIDRGPGIAPEQREQVFERFFRAEAHRQTEGFGLGLSLVRAVAHIHRAELSLHDAKPGLRVRIQLPSVG</sequence>
<evidence type="ECO:0000259" key="13">
    <source>
        <dbReference type="PROSITE" id="PS50885"/>
    </source>
</evidence>
<dbReference type="EMBL" id="CP101717">
    <property type="protein sequence ID" value="WLD57948.1"/>
    <property type="molecule type" value="Genomic_DNA"/>
</dbReference>
<feature type="transmembrane region" description="Helical" evidence="11">
    <location>
        <begin position="20"/>
        <end position="37"/>
    </location>
</feature>
<evidence type="ECO:0000256" key="11">
    <source>
        <dbReference type="SAM" id="Phobius"/>
    </source>
</evidence>
<dbReference type="InterPro" id="IPR003594">
    <property type="entry name" value="HATPase_dom"/>
</dbReference>
<feature type="domain" description="Histidine kinase" evidence="12">
    <location>
        <begin position="247"/>
        <end position="453"/>
    </location>
</feature>
<evidence type="ECO:0000256" key="7">
    <source>
        <dbReference type="ARBA" id="ARBA00022777"/>
    </source>
</evidence>
<feature type="domain" description="HAMP" evidence="13">
    <location>
        <begin position="186"/>
        <end position="239"/>
    </location>
</feature>
<proteinExistence type="predicted"/>
<gene>
    <name evidence="14" type="ORF">NFC81_14720</name>
</gene>
<dbReference type="EC" id="2.7.13.3" evidence="3"/>
<dbReference type="InterPro" id="IPR050428">
    <property type="entry name" value="TCS_sensor_his_kinase"/>
</dbReference>
<dbReference type="Gene3D" id="3.30.565.10">
    <property type="entry name" value="Histidine kinase-like ATPase, C-terminal domain"/>
    <property type="match status" value="1"/>
</dbReference>
<keyword evidence="8 11" id="KW-1133">Transmembrane helix</keyword>
<dbReference type="InterPro" id="IPR003660">
    <property type="entry name" value="HAMP_dom"/>
</dbReference>
<feature type="transmembrane region" description="Helical" evidence="11">
    <location>
        <begin position="160"/>
        <end position="184"/>
    </location>
</feature>
<dbReference type="PANTHER" id="PTHR45436:SF8">
    <property type="entry name" value="HISTIDINE KINASE"/>
    <property type="match status" value="1"/>
</dbReference>
<dbReference type="Pfam" id="PF02518">
    <property type="entry name" value="HATPase_c"/>
    <property type="match status" value="1"/>
</dbReference>
<evidence type="ECO:0000313" key="14">
    <source>
        <dbReference type="EMBL" id="WLD57948.1"/>
    </source>
</evidence>
<dbReference type="PROSITE" id="PS50885">
    <property type="entry name" value="HAMP"/>
    <property type="match status" value="1"/>
</dbReference>
<evidence type="ECO:0000256" key="6">
    <source>
        <dbReference type="ARBA" id="ARBA00022692"/>
    </source>
</evidence>
<dbReference type="SMART" id="SM00388">
    <property type="entry name" value="HisKA"/>
    <property type="match status" value="1"/>
</dbReference>